<dbReference type="OrthoDB" id="191686at2759"/>
<keyword evidence="4" id="KW-1185">Reference proteome</keyword>
<evidence type="ECO:0000313" key="3">
    <source>
        <dbReference type="EMBL" id="EGR28586.1"/>
    </source>
</evidence>
<dbReference type="SMART" id="SM00054">
    <property type="entry name" value="EFh"/>
    <property type="match status" value="2"/>
</dbReference>
<dbReference type="RefSeq" id="XP_004029822.1">
    <property type="nucleotide sequence ID" value="XM_004029774.1"/>
</dbReference>
<evidence type="ECO:0000259" key="2">
    <source>
        <dbReference type="PROSITE" id="PS50222"/>
    </source>
</evidence>
<dbReference type="Gene3D" id="1.10.238.10">
    <property type="entry name" value="EF-hand"/>
    <property type="match status" value="1"/>
</dbReference>
<reference evidence="3 4" key="1">
    <citation type="submission" date="2011-07" db="EMBL/GenBank/DDBJ databases">
        <authorList>
            <person name="Coyne R."/>
            <person name="Brami D."/>
            <person name="Johnson J."/>
            <person name="Hostetler J."/>
            <person name="Hannick L."/>
            <person name="Clark T."/>
            <person name="Cassidy-Hanley D."/>
            <person name="Inman J."/>
        </authorList>
    </citation>
    <scope>NUCLEOTIDE SEQUENCE [LARGE SCALE GENOMIC DNA]</scope>
    <source>
        <strain evidence="3 4">G5</strain>
    </source>
</reference>
<keyword evidence="1" id="KW-0106">Calcium</keyword>
<dbReference type="InterPro" id="IPR018247">
    <property type="entry name" value="EF_Hand_1_Ca_BS"/>
</dbReference>
<dbReference type="PROSITE" id="PS00018">
    <property type="entry name" value="EF_HAND_1"/>
    <property type="match status" value="2"/>
</dbReference>
<name>G0R1T4_ICHMU</name>
<feature type="domain" description="EF-hand" evidence="2">
    <location>
        <begin position="64"/>
        <end position="99"/>
    </location>
</feature>
<sequence length="105" mass="11700">MDLTNINIESRVPYGGITDIQGAKQVAKSIFELYDKNGSGEITSSEIFGMMKDAYKDMGKGFNPTKADTDTYFDVLDNNKDGKITLQDLEDLAIKYLVGNNHRNI</sequence>
<evidence type="ECO:0000256" key="1">
    <source>
        <dbReference type="ARBA" id="ARBA00022837"/>
    </source>
</evidence>
<dbReference type="OMA" id="SEITGMM"/>
<dbReference type="GO" id="GO:0005509">
    <property type="term" value="F:calcium ion binding"/>
    <property type="evidence" value="ECO:0007669"/>
    <property type="project" value="InterPro"/>
</dbReference>
<dbReference type="AlphaFoldDB" id="G0R1T4"/>
<dbReference type="SUPFAM" id="SSF47473">
    <property type="entry name" value="EF-hand"/>
    <property type="match status" value="1"/>
</dbReference>
<dbReference type="Proteomes" id="UP000008983">
    <property type="component" value="Unassembled WGS sequence"/>
</dbReference>
<accession>G0R1T4</accession>
<organism evidence="3 4">
    <name type="scientific">Ichthyophthirius multifiliis</name>
    <name type="common">White spot disease agent</name>
    <name type="synonym">Ich</name>
    <dbReference type="NCBI Taxonomy" id="5932"/>
    <lineage>
        <taxon>Eukaryota</taxon>
        <taxon>Sar</taxon>
        <taxon>Alveolata</taxon>
        <taxon>Ciliophora</taxon>
        <taxon>Intramacronucleata</taxon>
        <taxon>Oligohymenophorea</taxon>
        <taxon>Hymenostomatida</taxon>
        <taxon>Ophryoglenina</taxon>
        <taxon>Ichthyophthirius</taxon>
    </lineage>
</organism>
<dbReference type="EMBL" id="GL984229">
    <property type="protein sequence ID" value="EGR28586.1"/>
    <property type="molecule type" value="Genomic_DNA"/>
</dbReference>
<dbReference type="InterPro" id="IPR011992">
    <property type="entry name" value="EF-hand-dom_pair"/>
</dbReference>
<dbReference type="eggNOG" id="ENOG502R2P8">
    <property type="taxonomic scope" value="Eukaryota"/>
</dbReference>
<protein>
    <recommendedName>
        <fullName evidence="2">EF-hand domain-containing protein</fullName>
    </recommendedName>
</protein>
<dbReference type="InParanoid" id="G0R1T4"/>
<gene>
    <name evidence="3" type="ORF">IMG5_172600</name>
</gene>
<evidence type="ECO:0000313" key="4">
    <source>
        <dbReference type="Proteomes" id="UP000008983"/>
    </source>
</evidence>
<proteinExistence type="predicted"/>
<dbReference type="STRING" id="857967.G0R1T4"/>
<dbReference type="Pfam" id="PF13499">
    <property type="entry name" value="EF-hand_7"/>
    <property type="match status" value="1"/>
</dbReference>
<dbReference type="PROSITE" id="PS50222">
    <property type="entry name" value="EF_HAND_2"/>
    <property type="match status" value="2"/>
</dbReference>
<dbReference type="GeneID" id="14904651"/>
<dbReference type="InterPro" id="IPR002048">
    <property type="entry name" value="EF_hand_dom"/>
</dbReference>
<feature type="domain" description="EF-hand" evidence="2">
    <location>
        <begin position="22"/>
        <end position="57"/>
    </location>
</feature>
<dbReference type="CDD" id="cd00051">
    <property type="entry name" value="EFh"/>
    <property type="match status" value="1"/>
</dbReference>